<keyword evidence="3" id="KW-1185">Reference proteome</keyword>
<dbReference type="EMBL" id="JABELV010000200">
    <property type="protein sequence ID" value="KAG7528188.1"/>
    <property type="molecule type" value="Genomic_DNA"/>
</dbReference>
<organism evidence="2 3">
    <name type="scientific">Filobasidium floriforme</name>
    <dbReference type="NCBI Taxonomy" id="5210"/>
    <lineage>
        <taxon>Eukaryota</taxon>
        <taxon>Fungi</taxon>
        <taxon>Dikarya</taxon>
        <taxon>Basidiomycota</taxon>
        <taxon>Agaricomycotina</taxon>
        <taxon>Tremellomycetes</taxon>
        <taxon>Filobasidiales</taxon>
        <taxon>Filobasidiaceae</taxon>
        <taxon>Filobasidium</taxon>
    </lineage>
</organism>
<gene>
    <name evidence="2" type="ORF">FFLO_06359</name>
</gene>
<dbReference type="AlphaFoldDB" id="A0A8K0NKM8"/>
<feature type="compositionally biased region" description="Polar residues" evidence="1">
    <location>
        <begin position="93"/>
        <end position="106"/>
    </location>
</feature>
<comment type="caution">
    <text evidence="2">The sequence shown here is derived from an EMBL/GenBank/DDBJ whole genome shotgun (WGS) entry which is preliminary data.</text>
</comment>
<evidence type="ECO:0000256" key="1">
    <source>
        <dbReference type="SAM" id="MobiDB-lite"/>
    </source>
</evidence>
<reference evidence="2" key="1">
    <citation type="submission" date="2020-04" db="EMBL/GenBank/DDBJ databases">
        <title>Analysis of mating type loci in Filobasidium floriforme.</title>
        <authorList>
            <person name="Nowrousian M."/>
        </authorList>
    </citation>
    <scope>NUCLEOTIDE SEQUENCE</scope>
    <source>
        <strain evidence="2">CBS 6242</strain>
    </source>
</reference>
<feature type="region of interest" description="Disordered" evidence="1">
    <location>
        <begin position="87"/>
        <end position="111"/>
    </location>
</feature>
<proteinExistence type="predicted"/>
<evidence type="ECO:0000313" key="2">
    <source>
        <dbReference type="EMBL" id="KAG7528188.1"/>
    </source>
</evidence>
<protein>
    <submittedName>
        <fullName evidence="2">Uncharacterized protein</fullName>
    </submittedName>
</protein>
<name>A0A8K0NKM8_9TREE</name>
<accession>A0A8K0NKM8</accession>
<dbReference type="Proteomes" id="UP000812966">
    <property type="component" value="Unassembled WGS sequence"/>
</dbReference>
<sequence length="280" mass="31261">MLYRPVLHYRQSQQINRSLSLAFMSEIGGLLDARLHSEHSVRVAFFTNYRQLRDTIAVLLHTTRISFAMDPEPSTASLLEPSSEMTLLHSRSDPPNSSGITATSVRTHGDASTVDYHDQAARARGVAEISRTLAAGIRDLVSQKEFIDIRWGYRGELDEGVKRLVIYVSSGLQDIQWVVRLPDFSLRVHDFEATQLASLGGARLSELSKAISDLGNLESRQINSLEVYSDLRGKVLRLAEQVGEILRRDPVRNAELDLREGAIVVSRQVIDKVVKDLALS</sequence>
<evidence type="ECO:0000313" key="3">
    <source>
        <dbReference type="Proteomes" id="UP000812966"/>
    </source>
</evidence>